<evidence type="ECO:0000313" key="2">
    <source>
        <dbReference type="EMBL" id="MCQ8279278.1"/>
    </source>
</evidence>
<comment type="caution">
    <text evidence="2">The sequence shown here is derived from an EMBL/GenBank/DDBJ whole genome shotgun (WGS) entry which is preliminary data.</text>
</comment>
<feature type="transmembrane region" description="Helical" evidence="1">
    <location>
        <begin position="29"/>
        <end position="51"/>
    </location>
</feature>
<evidence type="ECO:0008006" key="4">
    <source>
        <dbReference type="Google" id="ProtNLM"/>
    </source>
</evidence>
<dbReference type="RefSeq" id="WP_422864767.1">
    <property type="nucleotide sequence ID" value="NZ_JAMSKV010000011.1"/>
</dbReference>
<reference evidence="2 3" key="1">
    <citation type="submission" date="2022-06" db="EMBL/GenBank/DDBJ databases">
        <title>Endosaccharibacter gen. nov., sp. nov., endophytic bacteria isolated from sugarcane.</title>
        <authorList>
            <person name="Pitiwittayakul N."/>
            <person name="Yukphan P."/>
            <person name="Charoenyingcharoen P."/>
            <person name="Tanasupawat S."/>
        </authorList>
    </citation>
    <scope>NUCLEOTIDE SEQUENCE [LARGE SCALE GENOMIC DNA]</scope>
    <source>
        <strain evidence="2 3">KSS8</strain>
    </source>
</reference>
<keyword evidence="1" id="KW-0812">Transmembrane</keyword>
<accession>A0ABT1W953</accession>
<organism evidence="2 3">
    <name type="scientific">Endosaccharibacter trunci</name>
    <dbReference type="NCBI Taxonomy" id="2812733"/>
    <lineage>
        <taxon>Bacteria</taxon>
        <taxon>Pseudomonadati</taxon>
        <taxon>Pseudomonadota</taxon>
        <taxon>Alphaproteobacteria</taxon>
        <taxon>Acetobacterales</taxon>
        <taxon>Acetobacteraceae</taxon>
        <taxon>Endosaccharibacter</taxon>
    </lineage>
</organism>
<keyword evidence="1" id="KW-1133">Transmembrane helix</keyword>
<gene>
    <name evidence="2" type="ORF">NFI95_12585</name>
</gene>
<feature type="transmembrane region" description="Helical" evidence="1">
    <location>
        <begin position="72"/>
        <end position="105"/>
    </location>
</feature>
<name>A0ABT1W953_9PROT</name>
<keyword evidence="1" id="KW-0472">Membrane</keyword>
<feature type="transmembrane region" description="Helical" evidence="1">
    <location>
        <begin position="111"/>
        <end position="129"/>
    </location>
</feature>
<proteinExistence type="predicted"/>
<dbReference type="Proteomes" id="UP001524587">
    <property type="component" value="Unassembled WGS sequence"/>
</dbReference>
<keyword evidence="3" id="KW-1185">Reference proteome</keyword>
<evidence type="ECO:0000256" key="1">
    <source>
        <dbReference type="SAM" id="Phobius"/>
    </source>
</evidence>
<dbReference type="EMBL" id="JAMSKV010000011">
    <property type="protein sequence ID" value="MCQ8279278.1"/>
    <property type="molecule type" value="Genomic_DNA"/>
</dbReference>
<sequence length="134" mass="14550">MRTPAYPFSDDRWSRIDAAPGFDLVLVSYLLFAAAFLMPPLAAVGVGLAYLGRGRAGLRARTHFDRQISVFWRSLLALLAIGLLHAAVTGLGAITFGFGLVLMVLPWGLGIGWLVWAAWEIGSGLLAAWRREPV</sequence>
<protein>
    <recommendedName>
        <fullName evidence="4">DUF4870 domain-containing protein</fullName>
    </recommendedName>
</protein>
<evidence type="ECO:0000313" key="3">
    <source>
        <dbReference type="Proteomes" id="UP001524587"/>
    </source>
</evidence>